<feature type="region of interest" description="Disordered" evidence="1">
    <location>
        <begin position="39"/>
        <end position="72"/>
    </location>
</feature>
<protein>
    <submittedName>
        <fullName evidence="2">Uncharacterized protein</fullName>
    </submittedName>
</protein>
<sequence>MFSLDHKMIHSKNTPCAEFSHSSYLDDALAEDDDYYRSTASSACSSPFPQSDSDPDDSRSGSSSKNTKATDLGLIIANTPEPQLREMMLRLAGKSASLRDAITRELRLSEPTRTPVAVVGGVQEPEKTWRKPITQNPGDGFVRVNVPKPPLRYQRVSTVDYRSMRGGVSMCVFITLVNLRMRNLVGWIRMASVRIRVFDEVMWCMAMLGYRIWFVWF</sequence>
<dbReference type="AlphaFoldDB" id="A0A8H5FDP4"/>
<evidence type="ECO:0000313" key="2">
    <source>
        <dbReference type="EMBL" id="KAF5332981.1"/>
    </source>
</evidence>
<evidence type="ECO:0000313" key="3">
    <source>
        <dbReference type="Proteomes" id="UP000518752"/>
    </source>
</evidence>
<reference evidence="2 3" key="1">
    <citation type="journal article" date="2020" name="ISME J.">
        <title>Uncovering the hidden diversity of litter-decomposition mechanisms in mushroom-forming fungi.</title>
        <authorList>
            <person name="Floudas D."/>
            <person name="Bentzer J."/>
            <person name="Ahren D."/>
            <person name="Johansson T."/>
            <person name="Persson P."/>
            <person name="Tunlid A."/>
        </authorList>
    </citation>
    <scope>NUCLEOTIDE SEQUENCE [LARGE SCALE GENOMIC DNA]</scope>
    <source>
        <strain evidence="2 3">CBS 406.79</strain>
    </source>
</reference>
<comment type="caution">
    <text evidence="2">The sequence shown here is derived from an EMBL/GenBank/DDBJ whole genome shotgun (WGS) entry which is preliminary data.</text>
</comment>
<keyword evidence="3" id="KW-1185">Reference proteome</keyword>
<name>A0A8H5FDP4_9AGAR</name>
<dbReference type="EMBL" id="JAACJN010000787">
    <property type="protein sequence ID" value="KAF5332981.1"/>
    <property type="molecule type" value="Genomic_DNA"/>
</dbReference>
<proteinExistence type="predicted"/>
<dbReference type="Proteomes" id="UP000518752">
    <property type="component" value="Unassembled WGS sequence"/>
</dbReference>
<dbReference type="OrthoDB" id="2972176at2759"/>
<accession>A0A8H5FDP4</accession>
<evidence type="ECO:0000256" key="1">
    <source>
        <dbReference type="SAM" id="MobiDB-lite"/>
    </source>
</evidence>
<organism evidence="2 3">
    <name type="scientific">Collybiopsis confluens</name>
    <dbReference type="NCBI Taxonomy" id="2823264"/>
    <lineage>
        <taxon>Eukaryota</taxon>
        <taxon>Fungi</taxon>
        <taxon>Dikarya</taxon>
        <taxon>Basidiomycota</taxon>
        <taxon>Agaricomycotina</taxon>
        <taxon>Agaricomycetes</taxon>
        <taxon>Agaricomycetidae</taxon>
        <taxon>Agaricales</taxon>
        <taxon>Marasmiineae</taxon>
        <taxon>Omphalotaceae</taxon>
        <taxon>Collybiopsis</taxon>
    </lineage>
</organism>
<gene>
    <name evidence="2" type="ORF">D9757_015512</name>
</gene>